<sequence length="210" mass="24406">MEKLNTIMEWIMRFFVLQLIWILFCLVGLVIGGIFPATFTMFAICRKWLNKQTEFPIFRTFWDMYRKGFRKTNLLGWVTTLTGLSLYYYFQLFKGAEGMIDLVLLIVVWIAGILYLMTVLLMIPVYVHFDIKLINVVKYALIIAISNPFHCLSMAALIISFSMVMIIIPGLIPFFSFSVLAFGLMWMAKSAFTRMEKKVSKLEKINNSLV</sequence>
<evidence type="ECO:0000313" key="2">
    <source>
        <dbReference type="EMBL" id="NYE03424.1"/>
    </source>
</evidence>
<keyword evidence="1" id="KW-0812">Transmembrane</keyword>
<dbReference type="Proteomes" id="UP000548423">
    <property type="component" value="Unassembled WGS sequence"/>
</dbReference>
<dbReference type="EMBL" id="JACCBX010000001">
    <property type="protein sequence ID" value="NYE03424.1"/>
    <property type="molecule type" value="Genomic_DNA"/>
</dbReference>
<evidence type="ECO:0000313" key="3">
    <source>
        <dbReference type="Proteomes" id="UP000548423"/>
    </source>
</evidence>
<dbReference type="Pfam" id="PF04854">
    <property type="entry name" value="DUF624"/>
    <property type="match status" value="1"/>
</dbReference>
<keyword evidence="1" id="KW-0472">Membrane</keyword>
<name>A0A852T7G9_9BACI</name>
<reference evidence="3" key="2">
    <citation type="submission" date="2020-08" db="EMBL/GenBank/DDBJ databases">
        <title>The Agave Microbiome: Exploring the role of microbial communities in plant adaptations to desert environments.</title>
        <authorList>
            <person name="Partida-Martinez L.P."/>
        </authorList>
    </citation>
    <scope>NUCLEOTIDE SEQUENCE [LARGE SCALE GENOMIC DNA]</scope>
    <source>
        <strain evidence="3">AT2.8</strain>
    </source>
</reference>
<evidence type="ECO:0000256" key="1">
    <source>
        <dbReference type="SAM" id="Phobius"/>
    </source>
</evidence>
<gene>
    <name evidence="2" type="ORF">F4694_000143</name>
</gene>
<dbReference type="InterPro" id="IPR006938">
    <property type="entry name" value="DUF624"/>
</dbReference>
<protein>
    <submittedName>
        <fullName evidence="2">Membrane protein YesL</fullName>
    </submittedName>
</protein>
<dbReference type="AlphaFoldDB" id="A0A852T7G9"/>
<feature type="transmembrane region" description="Helical" evidence="1">
    <location>
        <begin position="102"/>
        <end position="127"/>
    </location>
</feature>
<feature type="transmembrane region" description="Helical" evidence="1">
    <location>
        <begin position="139"/>
        <end position="160"/>
    </location>
</feature>
<proteinExistence type="predicted"/>
<accession>A0A852T7G9</accession>
<feature type="transmembrane region" description="Helical" evidence="1">
    <location>
        <begin position="166"/>
        <end position="188"/>
    </location>
</feature>
<feature type="transmembrane region" description="Helical" evidence="1">
    <location>
        <begin position="20"/>
        <end position="44"/>
    </location>
</feature>
<comment type="caution">
    <text evidence="2">The sequence shown here is derived from an EMBL/GenBank/DDBJ whole genome shotgun (WGS) entry which is preliminary data.</text>
</comment>
<reference evidence="3" key="1">
    <citation type="submission" date="2020-07" db="EMBL/GenBank/DDBJ databases">
        <authorList>
            <person name="Partida-Martinez L."/>
            <person name="Huntemann M."/>
            <person name="Clum A."/>
            <person name="Wang J."/>
            <person name="Palaniappan K."/>
            <person name="Ritter S."/>
            <person name="Chen I.-M."/>
            <person name="Stamatis D."/>
            <person name="Reddy T."/>
            <person name="O'Malley R."/>
            <person name="Daum C."/>
            <person name="Shapiro N."/>
            <person name="Ivanova N."/>
            <person name="Kyrpides N."/>
            <person name="Woyke T."/>
        </authorList>
    </citation>
    <scope>NUCLEOTIDE SEQUENCE [LARGE SCALE GENOMIC DNA]</scope>
    <source>
        <strain evidence="3">AT2.8</strain>
    </source>
</reference>
<keyword evidence="1" id="KW-1133">Transmembrane helix</keyword>
<organism evidence="2 3">
    <name type="scientific">Neobacillus niacini</name>
    <dbReference type="NCBI Taxonomy" id="86668"/>
    <lineage>
        <taxon>Bacteria</taxon>
        <taxon>Bacillati</taxon>
        <taxon>Bacillota</taxon>
        <taxon>Bacilli</taxon>
        <taxon>Bacillales</taxon>
        <taxon>Bacillaceae</taxon>
        <taxon>Neobacillus</taxon>
    </lineage>
</organism>
<feature type="transmembrane region" description="Helical" evidence="1">
    <location>
        <begin position="74"/>
        <end position="90"/>
    </location>
</feature>